<evidence type="ECO:0000313" key="2">
    <source>
        <dbReference type="EMBL" id="PHH63068.1"/>
    </source>
</evidence>
<dbReference type="Proteomes" id="UP000226192">
    <property type="component" value="Unassembled WGS sequence"/>
</dbReference>
<protein>
    <submittedName>
        <fullName evidence="2">Uncharacterized protein</fullName>
    </submittedName>
</protein>
<dbReference type="OrthoDB" id="10624822at2759"/>
<proteinExistence type="predicted"/>
<reference evidence="2 3" key="1">
    <citation type="submission" date="2017-06" db="EMBL/GenBank/DDBJ databases">
        <title>Ant-infecting Ophiocordyceps genomes reveal a high diversity of potential behavioral manipulation genes and a possible major role for enterotoxins.</title>
        <authorList>
            <person name="De Bekker C."/>
            <person name="Evans H.C."/>
            <person name="Brachmann A."/>
            <person name="Hughes D.P."/>
        </authorList>
    </citation>
    <scope>NUCLEOTIDE SEQUENCE [LARGE SCALE GENOMIC DNA]</scope>
    <source>
        <strain evidence="2 3">Map64</strain>
    </source>
</reference>
<evidence type="ECO:0000313" key="3">
    <source>
        <dbReference type="Proteomes" id="UP000226192"/>
    </source>
</evidence>
<name>A0A2C5XHR1_9HYPO</name>
<dbReference type="AlphaFoldDB" id="A0A2C5XHR1"/>
<feature type="compositionally biased region" description="Acidic residues" evidence="1">
    <location>
        <begin position="190"/>
        <end position="204"/>
    </location>
</feature>
<evidence type="ECO:0000256" key="1">
    <source>
        <dbReference type="SAM" id="MobiDB-lite"/>
    </source>
</evidence>
<feature type="region of interest" description="Disordered" evidence="1">
    <location>
        <begin position="68"/>
        <end position="287"/>
    </location>
</feature>
<feature type="compositionally biased region" description="Acidic residues" evidence="1">
    <location>
        <begin position="232"/>
        <end position="251"/>
    </location>
</feature>
<organism evidence="2 3">
    <name type="scientific">Ophiocordyceps australis</name>
    <dbReference type="NCBI Taxonomy" id="1399860"/>
    <lineage>
        <taxon>Eukaryota</taxon>
        <taxon>Fungi</taxon>
        <taxon>Dikarya</taxon>
        <taxon>Ascomycota</taxon>
        <taxon>Pezizomycotina</taxon>
        <taxon>Sordariomycetes</taxon>
        <taxon>Hypocreomycetidae</taxon>
        <taxon>Hypocreales</taxon>
        <taxon>Ophiocordycipitaceae</taxon>
        <taxon>Ophiocordyceps</taxon>
    </lineage>
</organism>
<accession>A0A2C5XHR1</accession>
<feature type="compositionally biased region" description="Basic and acidic residues" evidence="1">
    <location>
        <begin position="93"/>
        <end position="104"/>
    </location>
</feature>
<sequence>MFSEALESARRITGHWVRRQRYSPPITMRTVENESMGSVSALSFRNSEMSSASYISWALGSHSSINLSETDLPPRTDLPSRTDLNNVEGGDDNDSRLDPDRPEDIPSENGDESDASPSLNPEVGSAIPMPGDDGQAPAPGSGGGVDVELDAYQDVPPSEDDDGSQSNGVVNGDASSESNDDGNGDASSESNDDANEEASSETEVDAAGQGGGSEAEANTEESQSSESNTDATEADAGSESETDGSDESSESESDRESPPQVPRPGVGAQYSNGGRGRVSRFIEHFDD</sequence>
<feature type="compositionally biased region" description="Acidic residues" evidence="1">
    <location>
        <begin position="147"/>
        <end position="163"/>
    </location>
</feature>
<gene>
    <name evidence="2" type="ORF">CDD81_6313</name>
</gene>
<comment type="caution">
    <text evidence="2">The sequence shown here is derived from an EMBL/GenBank/DDBJ whole genome shotgun (WGS) entry which is preliminary data.</text>
</comment>
<dbReference type="EMBL" id="NJET01000057">
    <property type="protein sequence ID" value="PHH63068.1"/>
    <property type="molecule type" value="Genomic_DNA"/>
</dbReference>
<feature type="compositionally biased region" description="Polar residues" evidence="1">
    <location>
        <begin position="164"/>
        <end position="177"/>
    </location>
</feature>
<feature type="compositionally biased region" description="Acidic residues" evidence="1">
    <location>
        <begin position="105"/>
        <end position="114"/>
    </location>
</feature>
<keyword evidence="3" id="KW-1185">Reference proteome</keyword>
<feature type="compositionally biased region" description="Low complexity" evidence="1">
    <location>
        <begin position="214"/>
        <end position="229"/>
    </location>
</feature>